<evidence type="ECO:0000256" key="5">
    <source>
        <dbReference type="ARBA" id="ARBA00023136"/>
    </source>
</evidence>
<dbReference type="Pfam" id="PF06271">
    <property type="entry name" value="RDD"/>
    <property type="match status" value="1"/>
</dbReference>
<feature type="transmembrane region" description="Helical" evidence="6">
    <location>
        <begin position="31"/>
        <end position="54"/>
    </location>
</feature>
<reference evidence="9" key="1">
    <citation type="journal article" date="2019" name="Int. J. Syst. Evol. Microbiol.">
        <title>The Global Catalogue of Microorganisms (GCM) 10K type strain sequencing project: providing services to taxonomists for standard genome sequencing and annotation.</title>
        <authorList>
            <consortium name="The Broad Institute Genomics Platform"/>
            <consortium name="The Broad Institute Genome Sequencing Center for Infectious Disease"/>
            <person name="Wu L."/>
            <person name="Ma J."/>
        </authorList>
    </citation>
    <scope>NUCLEOTIDE SEQUENCE [LARGE SCALE GENOMIC DNA]</scope>
    <source>
        <strain evidence="9">KCTC 52141</strain>
    </source>
</reference>
<keyword evidence="4 6" id="KW-1133">Transmembrane helix</keyword>
<proteinExistence type="predicted"/>
<dbReference type="EMBL" id="JBHRTL010000031">
    <property type="protein sequence ID" value="MFC3156601.1"/>
    <property type="molecule type" value="Genomic_DNA"/>
</dbReference>
<evidence type="ECO:0000256" key="1">
    <source>
        <dbReference type="ARBA" id="ARBA00004651"/>
    </source>
</evidence>
<dbReference type="PANTHER" id="PTHR36115">
    <property type="entry name" value="PROLINE-RICH ANTIGEN HOMOLOG-RELATED"/>
    <property type="match status" value="1"/>
</dbReference>
<comment type="caution">
    <text evidence="8">The sequence shown here is derived from an EMBL/GenBank/DDBJ whole genome shotgun (WGS) entry which is preliminary data.</text>
</comment>
<evidence type="ECO:0000256" key="6">
    <source>
        <dbReference type="SAM" id="Phobius"/>
    </source>
</evidence>
<evidence type="ECO:0000313" key="8">
    <source>
        <dbReference type="EMBL" id="MFC3156601.1"/>
    </source>
</evidence>
<keyword evidence="5 6" id="KW-0472">Membrane</keyword>
<evidence type="ECO:0000259" key="7">
    <source>
        <dbReference type="Pfam" id="PF06271"/>
    </source>
</evidence>
<feature type="transmembrane region" description="Helical" evidence="6">
    <location>
        <begin position="126"/>
        <end position="151"/>
    </location>
</feature>
<dbReference type="Proteomes" id="UP001595548">
    <property type="component" value="Unassembled WGS sequence"/>
</dbReference>
<gene>
    <name evidence="8" type="ORF">ACFOEB_15425</name>
</gene>
<feature type="transmembrane region" description="Helical" evidence="6">
    <location>
        <begin position="74"/>
        <end position="93"/>
    </location>
</feature>
<dbReference type="InterPro" id="IPR051791">
    <property type="entry name" value="Pra-immunoreactive"/>
</dbReference>
<sequence>MQHEQDTQAEQNASLIDADTRYTLAPRIVRLFAALIDLALSLLVVVPVTVYFGVWDGVLENPEAGSALPWTTTLLLALLNWGVFFLLHGVLLYRHGQTIGKHCVDIAIVTLDGDKPDFIPLVAKRYLPIALVTYVPVVGGLLSLIDILFIFRADKRCVHDLIAGTRVVKLAD</sequence>
<name>A0ABV7HUS9_9GAMM</name>
<protein>
    <submittedName>
        <fullName evidence="8">RDD family protein</fullName>
    </submittedName>
</protein>
<dbReference type="PANTHER" id="PTHR36115:SF6">
    <property type="entry name" value="PROLINE-RICH ANTIGEN HOMOLOG"/>
    <property type="match status" value="1"/>
</dbReference>
<evidence type="ECO:0000256" key="3">
    <source>
        <dbReference type="ARBA" id="ARBA00022692"/>
    </source>
</evidence>
<organism evidence="8 9">
    <name type="scientific">Gilvimarinus japonicus</name>
    <dbReference type="NCBI Taxonomy" id="1796469"/>
    <lineage>
        <taxon>Bacteria</taxon>
        <taxon>Pseudomonadati</taxon>
        <taxon>Pseudomonadota</taxon>
        <taxon>Gammaproteobacteria</taxon>
        <taxon>Cellvibrionales</taxon>
        <taxon>Cellvibrionaceae</taxon>
        <taxon>Gilvimarinus</taxon>
    </lineage>
</organism>
<accession>A0ABV7HUS9</accession>
<evidence type="ECO:0000256" key="2">
    <source>
        <dbReference type="ARBA" id="ARBA00022475"/>
    </source>
</evidence>
<feature type="domain" description="RDD" evidence="7">
    <location>
        <begin position="25"/>
        <end position="164"/>
    </location>
</feature>
<keyword evidence="3 6" id="KW-0812">Transmembrane</keyword>
<keyword evidence="9" id="KW-1185">Reference proteome</keyword>
<dbReference type="RefSeq" id="WP_339615765.1">
    <property type="nucleotide sequence ID" value="NZ_AP031500.1"/>
</dbReference>
<evidence type="ECO:0000256" key="4">
    <source>
        <dbReference type="ARBA" id="ARBA00022989"/>
    </source>
</evidence>
<dbReference type="InterPro" id="IPR010432">
    <property type="entry name" value="RDD"/>
</dbReference>
<comment type="subcellular location">
    <subcellularLocation>
        <location evidence="1">Cell membrane</location>
        <topology evidence="1">Multi-pass membrane protein</topology>
    </subcellularLocation>
</comment>
<keyword evidence="2" id="KW-1003">Cell membrane</keyword>
<evidence type="ECO:0000313" key="9">
    <source>
        <dbReference type="Proteomes" id="UP001595548"/>
    </source>
</evidence>